<protein>
    <recommendedName>
        <fullName evidence="5">SH3 domain-containing protein</fullName>
    </recommendedName>
</protein>
<evidence type="ECO:0000313" key="3">
    <source>
        <dbReference type="EMBL" id="MCB4798542.1"/>
    </source>
</evidence>
<feature type="signal peptide" evidence="2">
    <location>
        <begin position="1"/>
        <end position="23"/>
    </location>
</feature>
<evidence type="ECO:0008006" key="5">
    <source>
        <dbReference type="Google" id="ProtNLM"/>
    </source>
</evidence>
<feature type="coiled-coil region" evidence="1">
    <location>
        <begin position="152"/>
        <end position="290"/>
    </location>
</feature>
<keyword evidence="4" id="KW-1185">Reference proteome</keyword>
<reference evidence="3" key="1">
    <citation type="submission" date="2021-10" db="EMBL/GenBank/DDBJ databases">
        <title>Tamlana sargassums sp. nov., and Tamlana laminarinivorans sp. nov., two new bacteria isolated from the brown alga.</title>
        <authorList>
            <person name="Li J."/>
        </authorList>
    </citation>
    <scope>NUCLEOTIDE SEQUENCE</scope>
    <source>
        <strain evidence="3">PT2-4</strain>
    </source>
</reference>
<sequence>MSKLYKPAIFSLLFFFTISIVFAQNVTIKTEFVDNGKLFKNSNNTEAIAEFKEFDPCIVTQFIGNYTYKVKYNNTEGYVKDRFLLVNEAMMDLYFDYEETQKLKAIKSRGKSYKDLQVLEKIKQDSLLILEAQNKKAKATEDQKQQPNTAQLKKIQDSITKAKAEEKRLQQIRIQNLKYKQQQDSIAKAKIEALKAQKIKHETEKQKQILDSINIAKAEEIKLEQIRIQNLKYKQQQDSIAKAKIEALKAQQIKRETEKQKQILDSINIAKAEEIKLEQIRIQNLKYKQQQDSIAKAKIEALKAQQIKRE</sequence>
<dbReference type="AlphaFoldDB" id="A0A9X1I1L7"/>
<comment type="caution">
    <text evidence="3">The sequence shown here is derived from an EMBL/GenBank/DDBJ whole genome shotgun (WGS) entry which is preliminary data.</text>
</comment>
<evidence type="ECO:0000313" key="4">
    <source>
        <dbReference type="Proteomes" id="UP001139199"/>
    </source>
</evidence>
<dbReference type="EMBL" id="JAJAPW010000003">
    <property type="protein sequence ID" value="MCB4798542.1"/>
    <property type="molecule type" value="Genomic_DNA"/>
</dbReference>
<feature type="chain" id="PRO_5040830058" description="SH3 domain-containing protein" evidence="2">
    <location>
        <begin position="24"/>
        <end position="310"/>
    </location>
</feature>
<proteinExistence type="predicted"/>
<dbReference type="Proteomes" id="UP001139199">
    <property type="component" value="Unassembled WGS sequence"/>
</dbReference>
<name>A0A9X1I1L7_9FLAO</name>
<evidence type="ECO:0000256" key="2">
    <source>
        <dbReference type="SAM" id="SignalP"/>
    </source>
</evidence>
<feature type="non-terminal residue" evidence="3">
    <location>
        <position position="310"/>
    </location>
</feature>
<evidence type="ECO:0000256" key="1">
    <source>
        <dbReference type="SAM" id="Coils"/>
    </source>
</evidence>
<keyword evidence="1" id="KW-0175">Coiled coil</keyword>
<keyword evidence="2" id="KW-0732">Signal</keyword>
<organism evidence="3 4">
    <name type="scientific">Neotamlana laminarinivorans</name>
    <dbReference type="NCBI Taxonomy" id="2883124"/>
    <lineage>
        <taxon>Bacteria</taxon>
        <taxon>Pseudomonadati</taxon>
        <taxon>Bacteroidota</taxon>
        <taxon>Flavobacteriia</taxon>
        <taxon>Flavobacteriales</taxon>
        <taxon>Flavobacteriaceae</taxon>
        <taxon>Neotamlana</taxon>
    </lineage>
</organism>
<accession>A0A9X1I1L7</accession>
<dbReference type="RefSeq" id="WP_226542569.1">
    <property type="nucleotide sequence ID" value="NZ_JAJAPW010000003.1"/>
</dbReference>
<gene>
    <name evidence="3" type="ORF">LG649_06785</name>
</gene>